<evidence type="ECO:0000256" key="6">
    <source>
        <dbReference type="ARBA" id="ARBA00023136"/>
    </source>
</evidence>
<keyword evidence="7 8" id="KW-0131">Cell cycle</keyword>
<dbReference type="Gene3D" id="3.30.1400.10">
    <property type="entry name" value="ZipA, C-terminal FtsZ-binding domain"/>
    <property type="match status" value="1"/>
</dbReference>
<reference evidence="12 13" key="1">
    <citation type="submission" date="2019-04" db="EMBL/GenBank/DDBJ databases">
        <authorList>
            <person name="Hwang J.C."/>
        </authorList>
    </citation>
    <scope>NUCLEOTIDE SEQUENCE [LARGE SCALE GENOMIC DNA]</scope>
    <source>
        <strain evidence="12 13">IMCC35002</strain>
    </source>
</reference>
<proteinExistence type="inferred from homology"/>
<dbReference type="HAMAP" id="MF_00509">
    <property type="entry name" value="ZipA"/>
    <property type="match status" value="1"/>
</dbReference>
<evidence type="ECO:0000256" key="1">
    <source>
        <dbReference type="ARBA" id="ARBA00022475"/>
    </source>
</evidence>
<dbReference type="PANTHER" id="PTHR38685">
    <property type="entry name" value="CELL DIVISION PROTEIN ZIPA"/>
    <property type="match status" value="1"/>
</dbReference>
<evidence type="ECO:0000256" key="3">
    <source>
        <dbReference type="ARBA" id="ARBA00022618"/>
    </source>
</evidence>
<evidence type="ECO:0000256" key="10">
    <source>
        <dbReference type="SAM" id="MobiDB-lite"/>
    </source>
</evidence>
<dbReference type="GO" id="GO:0000917">
    <property type="term" value="P:division septum assembly"/>
    <property type="evidence" value="ECO:0007669"/>
    <property type="project" value="TreeGrafter"/>
</dbReference>
<feature type="transmembrane region" description="Helical" evidence="8">
    <location>
        <begin position="6"/>
        <end position="27"/>
    </location>
</feature>
<keyword evidence="4 8" id="KW-0812">Transmembrane</keyword>
<dbReference type="RefSeq" id="WP_136861964.1">
    <property type="nucleotide sequence ID" value="NZ_SWCJ01000002.1"/>
</dbReference>
<dbReference type="GO" id="GO:0032153">
    <property type="term" value="C:cell division site"/>
    <property type="evidence" value="ECO:0007669"/>
    <property type="project" value="UniProtKB-UniRule"/>
</dbReference>
<comment type="similarity">
    <text evidence="8 9">Belongs to the ZipA family.</text>
</comment>
<keyword evidence="2 8" id="KW-0997">Cell inner membrane</keyword>
<feature type="compositionally biased region" description="Polar residues" evidence="10">
    <location>
        <begin position="129"/>
        <end position="153"/>
    </location>
</feature>
<name>A0A4U1BTP1_9GAMM</name>
<feature type="region of interest" description="Disordered" evidence="10">
    <location>
        <begin position="38"/>
        <end position="60"/>
    </location>
</feature>
<evidence type="ECO:0000256" key="2">
    <source>
        <dbReference type="ARBA" id="ARBA00022519"/>
    </source>
</evidence>
<evidence type="ECO:0000256" key="4">
    <source>
        <dbReference type="ARBA" id="ARBA00022692"/>
    </source>
</evidence>
<feature type="domain" description="ZipA C-terminal FtsZ-binding" evidence="11">
    <location>
        <begin position="200"/>
        <end position="330"/>
    </location>
</feature>
<comment type="function">
    <text evidence="8 9">Essential cell division protein that stabilizes the FtsZ protofilaments by cross-linking them and that serves as a cytoplasmic membrane anchor for the Z ring. Also required for the recruitment to the septal ring of downstream cell division proteins.</text>
</comment>
<dbReference type="OrthoDB" id="7054914at2"/>
<dbReference type="Pfam" id="PF04354">
    <property type="entry name" value="ZipA_C"/>
    <property type="match status" value="1"/>
</dbReference>
<dbReference type="InterPro" id="IPR036765">
    <property type="entry name" value="ZipA_FtsZ-bd_C_sf"/>
</dbReference>
<comment type="subcellular location">
    <subcellularLocation>
        <location evidence="8">Cell inner membrane</location>
        <topology evidence="8">Single-pass type I membrane protein</topology>
    </subcellularLocation>
    <text evidence="8">Localizes to the Z ring in an FtsZ-dependent manner.</text>
</comment>
<evidence type="ECO:0000256" key="8">
    <source>
        <dbReference type="HAMAP-Rule" id="MF_00509"/>
    </source>
</evidence>
<keyword evidence="1 8" id="KW-1003">Cell membrane</keyword>
<dbReference type="SMART" id="SM00771">
    <property type="entry name" value="ZipA_C"/>
    <property type="match status" value="1"/>
</dbReference>
<evidence type="ECO:0000256" key="7">
    <source>
        <dbReference type="ARBA" id="ARBA00023306"/>
    </source>
</evidence>
<protein>
    <recommendedName>
        <fullName evidence="8 9">Cell division protein ZipA</fullName>
    </recommendedName>
</protein>
<accession>A0A4U1BTP1</accession>
<feature type="region of interest" description="Disordered" evidence="10">
    <location>
        <begin position="77"/>
        <end position="172"/>
    </location>
</feature>
<keyword evidence="6 8" id="KW-0472">Membrane</keyword>
<dbReference type="Proteomes" id="UP000305675">
    <property type="component" value="Unassembled WGS sequence"/>
</dbReference>
<dbReference type="EMBL" id="SWCJ01000002">
    <property type="protein sequence ID" value="TKB57318.1"/>
    <property type="molecule type" value="Genomic_DNA"/>
</dbReference>
<gene>
    <name evidence="8 12" type="primary">zipA</name>
    <name evidence="12" type="ORF">FCL42_03305</name>
</gene>
<dbReference type="GO" id="GO:0005886">
    <property type="term" value="C:plasma membrane"/>
    <property type="evidence" value="ECO:0007669"/>
    <property type="project" value="UniProtKB-SubCell"/>
</dbReference>
<organism evidence="12 13">
    <name type="scientific">Ferrimonas aestuarii</name>
    <dbReference type="NCBI Taxonomy" id="2569539"/>
    <lineage>
        <taxon>Bacteria</taxon>
        <taxon>Pseudomonadati</taxon>
        <taxon>Pseudomonadota</taxon>
        <taxon>Gammaproteobacteria</taxon>
        <taxon>Alteromonadales</taxon>
        <taxon>Ferrimonadaceae</taxon>
        <taxon>Ferrimonas</taxon>
    </lineage>
</organism>
<dbReference type="InterPro" id="IPR007449">
    <property type="entry name" value="ZipA_FtsZ-bd_C"/>
</dbReference>
<dbReference type="GO" id="GO:0043093">
    <property type="term" value="P:FtsZ-dependent cytokinesis"/>
    <property type="evidence" value="ECO:0007669"/>
    <property type="project" value="UniProtKB-UniRule"/>
</dbReference>
<comment type="caution">
    <text evidence="12">The sequence shown here is derived from an EMBL/GenBank/DDBJ whole genome shotgun (WGS) entry which is preliminary data.</text>
</comment>
<evidence type="ECO:0000313" key="12">
    <source>
        <dbReference type="EMBL" id="TKB57318.1"/>
    </source>
</evidence>
<dbReference type="AlphaFoldDB" id="A0A4U1BTP1"/>
<evidence type="ECO:0000259" key="11">
    <source>
        <dbReference type="SMART" id="SM00771"/>
    </source>
</evidence>
<comment type="subunit">
    <text evidence="8">Interacts with FtsZ via their C-terminal domains.</text>
</comment>
<evidence type="ECO:0000313" key="13">
    <source>
        <dbReference type="Proteomes" id="UP000305675"/>
    </source>
</evidence>
<dbReference type="PANTHER" id="PTHR38685:SF1">
    <property type="entry name" value="CELL DIVISION PROTEIN ZIPA"/>
    <property type="match status" value="1"/>
</dbReference>
<dbReference type="NCBIfam" id="TIGR02205">
    <property type="entry name" value="septum_zipA"/>
    <property type="match status" value="1"/>
</dbReference>
<keyword evidence="3 8" id="KW-0132">Cell division</keyword>
<evidence type="ECO:0000256" key="9">
    <source>
        <dbReference type="RuleBase" id="RU003612"/>
    </source>
</evidence>
<dbReference type="SUPFAM" id="SSF64383">
    <property type="entry name" value="Cell-division protein ZipA, C-terminal domain"/>
    <property type="match status" value="1"/>
</dbReference>
<keyword evidence="13" id="KW-1185">Reference proteome</keyword>
<sequence length="339" mass="36942">MEDFRYVLIVIGVLAIIGLLLHGMWSIRRQQPRKMKAKPLADVTVSGGGDSSNVDKDGFDADGIGSVRTIKVEREHHEPQLGASSVPADAQESKQEPSFAEPVISEPQVEITLRATEPSPEPAVAAQEPSESMESPQIEETQTVENIESSTAPTPEPVAESNGSPEPVQPQVETDPLFAPREERSVLAEPAPENKVITEPVDVLVLHVVANEGEVLHGAELLHNFLTLGMKFGEMNIFHRHQDSAGRGPVMYSLANMVQPGVFEPNTMEQFETEGVSLFMTLPNQCDETVGFSMMLGAAQALADMHGAKLLDDAHQLWSEQSKDRYMGRIQAFESSPTA</sequence>
<dbReference type="InterPro" id="IPR011919">
    <property type="entry name" value="Cell_div_ZipA"/>
</dbReference>
<keyword evidence="5 8" id="KW-1133">Transmembrane helix</keyword>
<evidence type="ECO:0000256" key="5">
    <source>
        <dbReference type="ARBA" id="ARBA00022989"/>
    </source>
</evidence>